<evidence type="ECO:0000313" key="2">
    <source>
        <dbReference type="EMBL" id="KAL2546262.1"/>
    </source>
</evidence>
<name>A0ABD1W9L3_9LAMI</name>
<reference evidence="3" key="1">
    <citation type="submission" date="2024-07" db="EMBL/GenBank/DDBJ databases">
        <title>Two chromosome-level genome assemblies of Korean endemic species Abeliophyllum distichum and Forsythia ovata (Oleaceae).</title>
        <authorList>
            <person name="Jang H."/>
        </authorList>
    </citation>
    <scope>NUCLEOTIDE SEQUENCE [LARGE SCALE GENOMIC DNA]</scope>
</reference>
<feature type="region of interest" description="Disordered" evidence="1">
    <location>
        <begin position="1"/>
        <end position="45"/>
    </location>
</feature>
<comment type="caution">
    <text evidence="2">The sequence shown here is derived from an EMBL/GenBank/DDBJ whole genome shotgun (WGS) entry which is preliminary data.</text>
</comment>
<gene>
    <name evidence="2" type="ORF">Fot_15495</name>
</gene>
<evidence type="ECO:0000256" key="1">
    <source>
        <dbReference type="SAM" id="MobiDB-lite"/>
    </source>
</evidence>
<sequence>MYLSESDRVAQGDGAWGGRAYSATGKRGGRNHGVTVSPHGKPREIADEGHLYPNLLRDPPFFGADRTRIGVNQSLDPVVPTFGGYLGWQEEETIELENSRLQKKGKIIVPHLIEAKEHRSHDQPPTMRNAKTPSALAVVHQRVKFVVVFASVSFPFWA</sequence>
<protein>
    <submittedName>
        <fullName evidence="2">Uncharacterized protein</fullName>
    </submittedName>
</protein>
<accession>A0ABD1W9L3</accession>
<keyword evidence="3" id="KW-1185">Reference proteome</keyword>
<feature type="compositionally biased region" description="Basic and acidic residues" evidence="1">
    <location>
        <begin position="1"/>
        <end position="10"/>
    </location>
</feature>
<dbReference type="EMBL" id="JBFOLJ010000004">
    <property type="protein sequence ID" value="KAL2546262.1"/>
    <property type="molecule type" value="Genomic_DNA"/>
</dbReference>
<dbReference type="Proteomes" id="UP001604277">
    <property type="component" value="Unassembled WGS sequence"/>
</dbReference>
<proteinExistence type="predicted"/>
<dbReference type="AlphaFoldDB" id="A0ABD1W9L3"/>
<evidence type="ECO:0000313" key="3">
    <source>
        <dbReference type="Proteomes" id="UP001604277"/>
    </source>
</evidence>
<organism evidence="2 3">
    <name type="scientific">Forsythia ovata</name>
    <dbReference type="NCBI Taxonomy" id="205694"/>
    <lineage>
        <taxon>Eukaryota</taxon>
        <taxon>Viridiplantae</taxon>
        <taxon>Streptophyta</taxon>
        <taxon>Embryophyta</taxon>
        <taxon>Tracheophyta</taxon>
        <taxon>Spermatophyta</taxon>
        <taxon>Magnoliopsida</taxon>
        <taxon>eudicotyledons</taxon>
        <taxon>Gunneridae</taxon>
        <taxon>Pentapetalae</taxon>
        <taxon>asterids</taxon>
        <taxon>lamiids</taxon>
        <taxon>Lamiales</taxon>
        <taxon>Oleaceae</taxon>
        <taxon>Forsythieae</taxon>
        <taxon>Forsythia</taxon>
    </lineage>
</organism>